<dbReference type="InterPro" id="IPR005519">
    <property type="entry name" value="Acid_phosphat_B-like"/>
</dbReference>
<feature type="chain" id="PRO_5046019007" description="Acid phosphatase" evidence="2">
    <location>
        <begin position="30"/>
        <end position="642"/>
    </location>
</feature>
<dbReference type="Pfam" id="PF03767">
    <property type="entry name" value="Acid_phosphat_B"/>
    <property type="match status" value="2"/>
</dbReference>
<comment type="caution">
    <text evidence="3">The sequence shown here is derived from an EMBL/GenBank/DDBJ whole genome shotgun (WGS) entry which is preliminary data.</text>
</comment>
<gene>
    <name evidence="3" type="ORF">GCM10009798_28130</name>
</gene>
<dbReference type="InterPro" id="IPR023214">
    <property type="entry name" value="HAD_sf"/>
</dbReference>
<dbReference type="EMBL" id="BAAAPB010000002">
    <property type="protein sequence ID" value="GAA1966155.1"/>
    <property type="molecule type" value="Genomic_DNA"/>
</dbReference>
<sequence>MRHISRWGATTVAASAALLATGLAPAAHAAGQLNPASSFAYTVNQDGTVVAPTDGSAIPNIDSVKSTIRAYYGAVKGDNPAHAVDPTTAATIYLPNLTNSAYAKNTMAVAANITSGLPADGTGKAVVFDIDSTLLSDYANEEEMNYNYSPALNANWVNNGLMPAVPGMVNAVKTLAAEGYAIYGITGRPAGQEDATIANLTNVGFTGAGGPLFDNANLFTKPADNASQPSYITGCAIVATATLPKCTTVQYKAQTRKSLEDGGADIVMNVGDQWSDLEGGFADAYTKVPNPTYFLGSPDLPGVSEPAMVPPSTYTMAPDGSTGATTTDGDKIPNEGNVVALIRAYYGATGGVANKTDSPYISQLTSLENSWTPQIATACQNGAAKVAAARTALSNVRAAVAEDTQIVSALSRVVRHAQKVVKRSHGKAKRVAQRRLRAVERVLAQARLMLAQDQRTLAGITIPKSPAVVLDADDTTLWTYDMEDGSPAAAHAGMQFNFNPTLQNTWVQNEWFAATPGMPALARAVKAAGCTIVGLTGRNTAQQDATIDNLTKVGYVDAAGTPLFTSANYYTKWVSGATPPAYIDCGDDKVCSTIEYKSGTREYLETTKGLDIVANLGDQFSDLHGGYADKTYKLPNPTYYLP</sequence>
<dbReference type="Gene3D" id="3.40.50.1000">
    <property type="entry name" value="HAD superfamily/HAD-like"/>
    <property type="match status" value="2"/>
</dbReference>
<dbReference type="SUPFAM" id="SSF56784">
    <property type="entry name" value="HAD-like"/>
    <property type="match status" value="2"/>
</dbReference>
<dbReference type="PANTHER" id="PTHR31284:SF10">
    <property type="entry name" value="ACID PHOSPHATASE-LIKE PROTEIN"/>
    <property type="match status" value="1"/>
</dbReference>
<dbReference type="Proteomes" id="UP001500571">
    <property type="component" value="Unassembled WGS sequence"/>
</dbReference>
<keyword evidence="4" id="KW-1185">Reference proteome</keyword>
<name>A0ABN2RAH1_9ACTN</name>
<keyword evidence="1 2" id="KW-0732">Signal</keyword>
<evidence type="ECO:0000313" key="4">
    <source>
        <dbReference type="Proteomes" id="UP001500571"/>
    </source>
</evidence>
<feature type="signal peptide" evidence="2">
    <location>
        <begin position="1"/>
        <end position="29"/>
    </location>
</feature>
<accession>A0ABN2RAH1</accession>
<reference evidence="3 4" key="1">
    <citation type="journal article" date="2019" name="Int. J. Syst. Evol. Microbiol.">
        <title>The Global Catalogue of Microorganisms (GCM) 10K type strain sequencing project: providing services to taxonomists for standard genome sequencing and annotation.</title>
        <authorList>
            <consortium name="The Broad Institute Genomics Platform"/>
            <consortium name="The Broad Institute Genome Sequencing Center for Infectious Disease"/>
            <person name="Wu L."/>
            <person name="Ma J."/>
        </authorList>
    </citation>
    <scope>NUCLEOTIDE SEQUENCE [LARGE SCALE GENOMIC DNA]</scope>
    <source>
        <strain evidence="3 4">JCM 15309</strain>
    </source>
</reference>
<evidence type="ECO:0000256" key="1">
    <source>
        <dbReference type="ARBA" id="ARBA00022729"/>
    </source>
</evidence>
<dbReference type="PANTHER" id="PTHR31284">
    <property type="entry name" value="ACID PHOSPHATASE-LIKE PROTEIN"/>
    <property type="match status" value="1"/>
</dbReference>
<protein>
    <recommendedName>
        <fullName evidence="5">Acid phosphatase</fullName>
    </recommendedName>
</protein>
<dbReference type="InterPro" id="IPR036412">
    <property type="entry name" value="HAD-like_sf"/>
</dbReference>
<dbReference type="RefSeq" id="WP_344045699.1">
    <property type="nucleotide sequence ID" value="NZ_BAAAPB010000002.1"/>
</dbReference>
<evidence type="ECO:0000313" key="3">
    <source>
        <dbReference type="EMBL" id="GAA1966155.1"/>
    </source>
</evidence>
<proteinExistence type="predicted"/>
<evidence type="ECO:0000256" key="2">
    <source>
        <dbReference type="SAM" id="SignalP"/>
    </source>
</evidence>
<evidence type="ECO:0008006" key="5">
    <source>
        <dbReference type="Google" id="ProtNLM"/>
    </source>
</evidence>
<organism evidence="3 4">
    <name type="scientific">Nocardioides panacihumi</name>
    <dbReference type="NCBI Taxonomy" id="400774"/>
    <lineage>
        <taxon>Bacteria</taxon>
        <taxon>Bacillati</taxon>
        <taxon>Actinomycetota</taxon>
        <taxon>Actinomycetes</taxon>
        <taxon>Propionibacteriales</taxon>
        <taxon>Nocardioidaceae</taxon>
        <taxon>Nocardioides</taxon>
    </lineage>
</organism>